<dbReference type="Proteomes" id="UP000800040">
    <property type="component" value="Unassembled WGS sequence"/>
</dbReference>
<reference evidence="2" key="1">
    <citation type="submission" date="2020-01" db="EMBL/GenBank/DDBJ databases">
        <authorList>
            <consortium name="DOE Joint Genome Institute"/>
            <person name="Haridas S."/>
            <person name="Albert R."/>
            <person name="Binder M."/>
            <person name="Bloem J."/>
            <person name="Labutti K."/>
            <person name="Salamov A."/>
            <person name="Andreopoulos B."/>
            <person name="Baker S.E."/>
            <person name="Barry K."/>
            <person name="Bills G."/>
            <person name="Bluhm B.H."/>
            <person name="Cannon C."/>
            <person name="Castanera R."/>
            <person name="Culley D.E."/>
            <person name="Daum C."/>
            <person name="Ezra D."/>
            <person name="Gonzalez J.B."/>
            <person name="Henrissat B."/>
            <person name="Kuo A."/>
            <person name="Liang C."/>
            <person name="Lipzen A."/>
            <person name="Lutzoni F."/>
            <person name="Magnuson J."/>
            <person name="Mondo S."/>
            <person name="Nolan M."/>
            <person name="Ohm R."/>
            <person name="Pangilinan J."/>
            <person name="Park H.-J."/>
            <person name="Ramirez L."/>
            <person name="Alfaro M."/>
            <person name="Sun H."/>
            <person name="Tritt A."/>
            <person name="Yoshinaga Y."/>
            <person name="Zwiers L.-H."/>
            <person name="Turgeon B.G."/>
            <person name="Goodwin S.B."/>
            <person name="Spatafora J.W."/>
            <person name="Crous P.W."/>
            <person name="Grigoriev I.V."/>
        </authorList>
    </citation>
    <scope>NUCLEOTIDE SEQUENCE</scope>
    <source>
        <strain evidence="2">P77</strain>
    </source>
</reference>
<proteinExistence type="predicted"/>
<protein>
    <submittedName>
        <fullName evidence="2">Uncharacterized protein</fullName>
    </submittedName>
</protein>
<evidence type="ECO:0000313" key="2">
    <source>
        <dbReference type="EMBL" id="KAF1837347.1"/>
    </source>
</evidence>
<evidence type="ECO:0000313" key="3">
    <source>
        <dbReference type="Proteomes" id="UP000800040"/>
    </source>
</evidence>
<keyword evidence="3" id="KW-1185">Reference proteome</keyword>
<name>A0A6A5KN99_9PLEO</name>
<feature type="region of interest" description="Disordered" evidence="1">
    <location>
        <begin position="187"/>
        <end position="210"/>
    </location>
</feature>
<dbReference type="AlphaFoldDB" id="A0A6A5KN99"/>
<accession>A0A6A5KN99</accession>
<evidence type="ECO:0000256" key="1">
    <source>
        <dbReference type="SAM" id="MobiDB-lite"/>
    </source>
</evidence>
<dbReference type="EMBL" id="ML975263">
    <property type="protein sequence ID" value="KAF1837347.1"/>
    <property type="molecule type" value="Genomic_DNA"/>
</dbReference>
<gene>
    <name evidence="2" type="ORF">BDW02DRAFT_162732</name>
</gene>
<feature type="region of interest" description="Disordered" evidence="1">
    <location>
        <begin position="97"/>
        <end position="130"/>
    </location>
</feature>
<sequence length="210" mass="22498">MQPGKHIAIRVRTFSPPLSSVCLGEQHEQRNQAPIAPTLLSTAHDDTPAPSPSSTLTSVSTAATAVEVSPWLTSRSRPSMPITACPSPCFAFEEKTQRSTPALHSRRVGSGSVHVPPSPPDMAAQTAPSDWEHHVPGCGSIHVRTAQNTPHGRLDGSCECIDNRRAFRGCASSECSMFNVHPAASDAWPATQRHGISRSNRRPVPPSLYS</sequence>
<organism evidence="2 3">
    <name type="scientific">Decorospora gaudefroyi</name>
    <dbReference type="NCBI Taxonomy" id="184978"/>
    <lineage>
        <taxon>Eukaryota</taxon>
        <taxon>Fungi</taxon>
        <taxon>Dikarya</taxon>
        <taxon>Ascomycota</taxon>
        <taxon>Pezizomycotina</taxon>
        <taxon>Dothideomycetes</taxon>
        <taxon>Pleosporomycetidae</taxon>
        <taxon>Pleosporales</taxon>
        <taxon>Pleosporineae</taxon>
        <taxon>Pleosporaceae</taxon>
        <taxon>Decorospora</taxon>
    </lineage>
</organism>